<reference evidence="2 3" key="1">
    <citation type="journal article" date="2024" name="Ann. Entomol. Soc. Am.">
        <title>Genomic analyses of the southern and eastern yellowjacket wasps (Hymenoptera: Vespidae) reveal evolutionary signatures of social life.</title>
        <authorList>
            <person name="Catto M.A."/>
            <person name="Caine P.B."/>
            <person name="Orr S.E."/>
            <person name="Hunt B.G."/>
            <person name="Goodisman M.A.D."/>
        </authorList>
    </citation>
    <scope>NUCLEOTIDE SEQUENCE [LARGE SCALE GENOMIC DNA]</scope>
    <source>
        <strain evidence="2">233</strain>
        <tissue evidence="2">Head and thorax</tissue>
    </source>
</reference>
<dbReference type="EMBL" id="JAUDFV010000154">
    <property type="protein sequence ID" value="KAL2715854.1"/>
    <property type="molecule type" value="Genomic_DNA"/>
</dbReference>
<dbReference type="AlphaFoldDB" id="A0ABD2A5F9"/>
<gene>
    <name evidence="2" type="ORF">V1478_013530</name>
</gene>
<evidence type="ECO:0000313" key="2">
    <source>
        <dbReference type="EMBL" id="KAL2715854.1"/>
    </source>
</evidence>
<evidence type="ECO:0000256" key="1">
    <source>
        <dbReference type="SAM" id="Phobius"/>
    </source>
</evidence>
<sequence length="131" mass="15588">MYRIDKQNNFIIIFACVNTFDICFILRKSNNYNQKVLKKIYNKTIFLFDFVKIFVVILGFLVKISTALPFSLNSLVMFSRGLCFVTDHYVCIMYFVNQCIIEYLLSIGHPYFKIKWLFYVITLCLSYCICE</sequence>
<feature type="transmembrane region" description="Helical" evidence="1">
    <location>
        <begin position="6"/>
        <end position="26"/>
    </location>
</feature>
<keyword evidence="1" id="KW-1133">Transmembrane helix</keyword>
<organism evidence="2 3">
    <name type="scientific">Vespula squamosa</name>
    <name type="common">Southern yellow jacket</name>
    <name type="synonym">Wasp</name>
    <dbReference type="NCBI Taxonomy" id="30214"/>
    <lineage>
        <taxon>Eukaryota</taxon>
        <taxon>Metazoa</taxon>
        <taxon>Ecdysozoa</taxon>
        <taxon>Arthropoda</taxon>
        <taxon>Hexapoda</taxon>
        <taxon>Insecta</taxon>
        <taxon>Pterygota</taxon>
        <taxon>Neoptera</taxon>
        <taxon>Endopterygota</taxon>
        <taxon>Hymenoptera</taxon>
        <taxon>Apocrita</taxon>
        <taxon>Aculeata</taxon>
        <taxon>Vespoidea</taxon>
        <taxon>Vespidae</taxon>
        <taxon>Vespinae</taxon>
        <taxon>Vespula</taxon>
    </lineage>
</organism>
<keyword evidence="1" id="KW-0472">Membrane</keyword>
<name>A0ABD2A5F9_VESSQ</name>
<dbReference type="Proteomes" id="UP001607302">
    <property type="component" value="Unassembled WGS sequence"/>
</dbReference>
<comment type="caution">
    <text evidence="2">The sequence shown here is derived from an EMBL/GenBank/DDBJ whole genome shotgun (WGS) entry which is preliminary data.</text>
</comment>
<keyword evidence="3" id="KW-1185">Reference proteome</keyword>
<proteinExistence type="predicted"/>
<feature type="transmembrane region" description="Helical" evidence="1">
    <location>
        <begin position="46"/>
        <end position="70"/>
    </location>
</feature>
<accession>A0ABD2A5F9</accession>
<keyword evidence="1" id="KW-0812">Transmembrane</keyword>
<evidence type="ECO:0000313" key="3">
    <source>
        <dbReference type="Proteomes" id="UP001607302"/>
    </source>
</evidence>
<protein>
    <submittedName>
        <fullName evidence="2">Uncharacterized protein</fullName>
    </submittedName>
</protein>